<feature type="domain" description="MADF" evidence="1">
    <location>
        <begin position="34"/>
        <end position="121"/>
    </location>
</feature>
<dbReference type="GO" id="GO:0005634">
    <property type="term" value="C:nucleus"/>
    <property type="evidence" value="ECO:0007669"/>
    <property type="project" value="TreeGrafter"/>
</dbReference>
<reference evidence="3" key="1">
    <citation type="submission" date="2020-12" db="UniProtKB">
        <authorList>
            <consortium name="WormBaseParasite"/>
        </authorList>
    </citation>
    <scope>IDENTIFICATION</scope>
    <source>
        <strain evidence="3">MHco3</strain>
    </source>
</reference>
<accession>A0A7I4XW05</accession>
<evidence type="ECO:0000313" key="3">
    <source>
        <dbReference type="WBParaSite" id="HCON_00013730-00001"/>
    </source>
</evidence>
<dbReference type="SMART" id="SM00595">
    <property type="entry name" value="MADF"/>
    <property type="match status" value="1"/>
</dbReference>
<dbReference type="InterPro" id="IPR039353">
    <property type="entry name" value="TF_Adf1"/>
</dbReference>
<dbReference type="WBParaSite" id="HCON_00013730-00001">
    <property type="protein sequence ID" value="HCON_00013730-00001"/>
    <property type="gene ID" value="HCON_00013730"/>
</dbReference>
<protein>
    <submittedName>
        <fullName evidence="3">MADF domain-containing protein</fullName>
    </submittedName>
</protein>
<dbReference type="GO" id="GO:0006357">
    <property type="term" value="P:regulation of transcription by RNA polymerase II"/>
    <property type="evidence" value="ECO:0007669"/>
    <property type="project" value="TreeGrafter"/>
</dbReference>
<dbReference type="OrthoDB" id="5984255at2759"/>
<dbReference type="Pfam" id="PF10545">
    <property type="entry name" value="MADF_DNA_bdg"/>
    <property type="match status" value="1"/>
</dbReference>
<dbReference type="InterPro" id="IPR006578">
    <property type="entry name" value="MADF-dom"/>
</dbReference>
<dbReference type="AlphaFoldDB" id="A0A7I4XW05"/>
<sequence length="317" mass="36613">MSASPNGMDMDVWIAELISKVSGFIDDKDKLRLRLIELVEKEKCIWDRRNGDFELRFPRGNAWRRITSIMREEGYNVTMAKLKTIWRALRVRWKKLRTCTTEAKTTWRFFEAIKFLELNELTDNEEITGCSDLIHGTSSTTKGCEEERKPNELTDETASCSSSIHSTFFIPKEHEEASEANEFTEETASCSGSIDSTFFIPKEHVEKSDETTGFMREEVADIDVVGTSMKEDVNTEDKYDYFGKLVTSVLRDYDKKVNEKFAMSKMEAIFSIIMSRDWAHRPQNHCRSRDASQQCVPSPCRCIGVICKKEVWTNKLP</sequence>
<organism evidence="2 3">
    <name type="scientific">Haemonchus contortus</name>
    <name type="common">Barber pole worm</name>
    <dbReference type="NCBI Taxonomy" id="6289"/>
    <lineage>
        <taxon>Eukaryota</taxon>
        <taxon>Metazoa</taxon>
        <taxon>Ecdysozoa</taxon>
        <taxon>Nematoda</taxon>
        <taxon>Chromadorea</taxon>
        <taxon>Rhabditida</taxon>
        <taxon>Rhabditina</taxon>
        <taxon>Rhabditomorpha</taxon>
        <taxon>Strongyloidea</taxon>
        <taxon>Trichostrongylidae</taxon>
        <taxon>Haemonchus</taxon>
    </lineage>
</organism>
<dbReference type="PROSITE" id="PS51029">
    <property type="entry name" value="MADF"/>
    <property type="match status" value="1"/>
</dbReference>
<dbReference type="PANTHER" id="PTHR12243">
    <property type="entry name" value="MADF DOMAIN TRANSCRIPTION FACTOR"/>
    <property type="match status" value="1"/>
</dbReference>
<evidence type="ECO:0000313" key="2">
    <source>
        <dbReference type="Proteomes" id="UP000025227"/>
    </source>
</evidence>
<keyword evidence="2" id="KW-1185">Reference proteome</keyword>
<evidence type="ECO:0000259" key="1">
    <source>
        <dbReference type="PROSITE" id="PS51029"/>
    </source>
</evidence>
<dbReference type="Proteomes" id="UP000025227">
    <property type="component" value="Unplaced"/>
</dbReference>
<proteinExistence type="predicted"/>
<dbReference type="GO" id="GO:0005667">
    <property type="term" value="C:transcription regulator complex"/>
    <property type="evidence" value="ECO:0007669"/>
    <property type="project" value="TreeGrafter"/>
</dbReference>
<dbReference type="PANTHER" id="PTHR12243:SF67">
    <property type="entry name" value="COREPRESSOR OF PANGOLIN, ISOFORM A-RELATED"/>
    <property type="match status" value="1"/>
</dbReference>
<name>A0A7I4XW05_HAECO</name>